<gene>
    <name evidence="2" type="ORF">JOF53_001359</name>
</gene>
<accession>A0ABS5A8A9</accession>
<name>A0ABS5A8A9_9PSEU</name>
<feature type="chain" id="PRO_5047330061" description="Lyase" evidence="1">
    <location>
        <begin position="26"/>
        <end position="459"/>
    </location>
</feature>
<dbReference type="SUPFAM" id="SSF51126">
    <property type="entry name" value="Pectin lyase-like"/>
    <property type="match status" value="1"/>
</dbReference>
<keyword evidence="1" id="KW-0732">Signal</keyword>
<protein>
    <recommendedName>
        <fullName evidence="4">Lyase</fullName>
    </recommendedName>
</protein>
<dbReference type="CDD" id="cd14251">
    <property type="entry name" value="PL-6"/>
    <property type="match status" value="1"/>
</dbReference>
<reference evidence="2 3" key="1">
    <citation type="submission" date="2021-03" db="EMBL/GenBank/DDBJ databases">
        <title>Sequencing the genomes of 1000 actinobacteria strains.</title>
        <authorList>
            <person name="Klenk H.-P."/>
        </authorList>
    </citation>
    <scope>NUCLEOTIDE SEQUENCE [LARGE SCALE GENOMIC DNA]</scope>
    <source>
        <strain evidence="2 3">DSM 44580</strain>
    </source>
</reference>
<dbReference type="RefSeq" id="WP_086787180.1">
    <property type="nucleotide sequence ID" value="NZ_JAGIOO010000001.1"/>
</dbReference>
<dbReference type="InterPro" id="IPR039513">
    <property type="entry name" value="PL-6"/>
</dbReference>
<proteinExistence type="predicted"/>
<evidence type="ECO:0000256" key="1">
    <source>
        <dbReference type="SAM" id="SignalP"/>
    </source>
</evidence>
<sequence length="459" mass="48124">MKRHNAVLLTACATTLVLLPVPAAAAGPEGTVRVSSLSALQNALNSANPGDRIELADGSYTASSAIQVKRSGTSGSPIRVVAANPGKAEIKGSTGFAFADGLHDVEVSGFSLRHGGSVSIPSSAHHVRFTRNTVQLTSDGNWFTVNGNDVEVDHNTFQNRTSQGVFLQIAGPSDNVAKRTKVHHNYFYNHGFTGSNGGESIRLGFSHKQSYSANAEIEYNLFERANGDPEAISVKASDNKIRYNTIRDSKGYIVLRHGHRNLVEGNLLLGATGIRFHGNDHKVINNYVASTGSKALIFGKGSEADSGPTSTGHDRPDRVVVAYNTLIGTSAVVDSDGGEFLPKDCVLANNIIVGSSGSLVTMDSGSVVRYEGNIAFGASAGMPSGGYRAVDPKLVTDANGLRRLASGSPAIDAGVGDYPYVTTDFDPHARSGKLDVGADEFGGSVVRKPLTKSDVGPNA</sequence>
<evidence type="ECO:0000313" key="3">
    <source>
        <dbReference type="Proteomes" id="UP001519363"/>
    </source>
</evidence>
<dbReference type="InterPro" id="IPR011050">
    <property type="entry name" value="Pectin_lyase_fold/virulence"/>
</dbReference>
<dbReference type="Gene3D" id="2.160.20.10">
    <property type="entry name" value="Single-stranded right-handed beta-helix, Pectin lyase-like"/>
    <property type="match status" value="1"/>
</dbReference>
<dbReference type="InterPro" id="IPR012334">
    <property type="entry name" value="Pectin_lyas_fold"/>
</dbReference>
<feature type="signal peptide" evidence="1">
    <location>
        <begin position="1"/>
        <end position="25"/>
    </location>
</feature>
<dbReference type="Proteomes" id="UP001519363">
    <property type="component" value="Unassembled WGS sequence"/>
</dbReference>
<comment type="caution">
    <text evidence="2">The sequence shown here is derived from an EMBL/GenBank/DDBJ whole genome shotgun (WGS) entry which is preliminary data.</text>
</comment>
<evidence type="ECO:0000313" key="2">
    <source>
        <dbReference type="EMBL" id="MBP2472487.1"/>
    </source>
</evidence>
<organism evidence="2 3">
    <name type="scientific">Crossiella equi</name>
    <dbReference type="NCBI Taxonomy" id="130796"/>
    <lineage>
        <taxon>Bacteria</taxon>
        <taxon>Bacillati</taxon>
        <taxon>Actinomycetota</taxon>
        <taxon>Actinomycetes</taxon>
        <taxon>Pseudonocardiales</taxon>
        <taxon>Pseudonocardiaceae</taxon>
        <taxon>Crossiella</taxon>
    </lineage>
</organism>
<evidence type="ECO:0008006" key="4">
    <source>
        <dbReference type="Google" id="ProtNLM"/>
    </source>
</evidence>
<dbReference type="Pfam" id="PF14592">
    <property type="entry name" value="Chondroitinas_B"/>
    <property type="match status" value="1"/>
</dbReference>
<dbReference type="EMBL" id="JAGIOO010000001">
    <property type="protein sequence ID" value="MBP2472487.1"/>
    <property type="molecule type" value="Genomic_DNA"/>
</dbReference>
<keyword evidence="3" id="KW-1185">Reference proteome</keyword>